<name>A0A3M7Q214_BRAPC</name>
<keyword evidence="2" id="KW-1185">Reference proteome</keyword>
<evidence type="ECO:0000313" key="1">
    <source>
        <dbReference type="EMBL" id="RNA05477.1"/>
    </source>
</evidence>
<organism evidence="1 2">
    <name type="scientific">Brachionus plicatilis</name>
    <name type="common">Marine rotifer</name>
    <name type="synonym">Brachionus muelleri</name>
    <dbReference type="NCBI Taxonomy" id="10195"/>
    <lineage>
        <taxon>Eukaryota</taxon>
        <taxon>Metazoa</taxon>
        <taxon>Spiralia</taxon>
        <taxon>Gnathifera</taxon>
        <taxon>Rotifera</taxon>
        <taxon>Eurotatoria</taxon>
        <taxon>Monogononta</taxon>
        <taxon>Pseudotrocha</taxon>
        <taxon>Ploima</taxon>
        <taxon>Brachionidae</taxon>
        <taxon>Brachionus</taxon>
    </lineage>
</organism>
<gene>
    <name evidence="1" type="ORF">BpHYR1_038159</name>
</gene>
<dbReference type="AlphaFoldDB" id="A0A3M7Q214"/>
<dbReference type="Proteomes" id="UP000276133">
    <property type="component" value="Unassembled WGS sequence"/>
</dbReference>
<evidence type="ECO:0000313" key="2">
    <source>
        <dbReference type="Proteomes" id="UP000276133"/>
    </source>
</evidence>
<protein>
    <submittedName>
        <fullName evidence="1">Uncharacterized protein</fullName>
    </submittedName>
</protein>
<dbReference type="EMBL" id="REGN01007708">
    <property type="protein sequence ID" value="RNA05477.1"/>
    <property type="molecule type" value="Genomic_DNA"/>
</dbReference>
<reference evidence="1 2" key="1">
    <citation type="journal article" date="2018" name="Sci. Rep.">
        <title>Genomic signatures of local adaptation to the degree of environmental predictability in rotifers.</title>
        <authorList>
            <person name="Franch-Gras L."/>
            <person name="Hahn C."/>
            <person name="Garcia-Roger E.M."/>
            <person name="Carmona M.J."/>
            <person name="Serra M."/>
            <person name="Gomez A."/>
        </authorList>
    </citation>
    <scope>NUCLEOTIDE SEQUENCE [LARGE SCALE GENOMIC DNA]</scope>
    <source>
        <strain evidence="1">HYR1</strain>
    </source>
</reference>
<accession>A0A3M7Q214</accession>
<comment type="caution">
    <text evidence="1">The sequence shown here is derived from an EMBL/GenBank/DDBJ whole genome shotgun (WGS) entry which is preliminary data.</text>
</comment>
<proteinExistence type="predicted"/>
<sequence>MNGKLPILFNGVIVNRFERFIFGGKKEYFVFNIYFHCTKAHTFIIAIFNQSNVITRQMMSQSTLISTSRIQKNCDRDDLEDIYSNSIKET</sequence>